<dbReference type="Proteomes" id="UP001642409">
    <property type="component" value="Unassembled WGS sequence"/>
</dbReference>
<evidence type="ECO:0000313" key="2">
    <source>
        <dbReference type="EMBL" id="CAL6053148.1"/>
    </source>
</evidence>
<name>A0AA86UUY0_9EUKA</name>
<organism evidence="1">
    <name type="scientific">Hexamita inflata</name>
    <dbReference type="NCBI Taxonomy" id="28002"/>
    <lineage>
        <taxon>Eukaryota</taxon>
        <taxon>Metamonada</taxon>
        <taxon>Diplomonadida</taxon>
        <taxon>Hexamitidae</taxon>
        <taxon>Hexamitinae</taxon>
        <taxon>Hexamita</taxon>
    </lineage>
</organism>
<protein>
    <submittedName>
        <fullName evidence="2">Hypothetical_protein</fullName>
    </submittedName>
</protein>
<keyword evidence="3" id="KW-1185">Reference proteome</keyword>
<proteinExistence type="predicted"/>
<dbReference type="EMBL" id="CATOUU010001050">
    <property type="protein sequence ID" value="CAI9968874.1"/>
    <property type="molecule type" value="Genomic_DNA"/>
</dbReference>
<dbReference type="AlphaFoldDB" id="A0AA86UUY0"/>
<comment type="caution">
    <text evidence="1">The sequence shown here is derived from an EMBL/GenBank/DDBJ whole genome shotgun (WGS) entry which is preliminary data.</text>
</comment>
<reference evidence="1" key="1">
    <citation type="submission" date="2023-06" db="EMBL/GenBank/DDBJ databases">
        <authorList>
            <person name="Kurt Z."/>
        </authorList>
    </citation>
    <scope>NUCLEOTIDE SEQUENCE</scope>
</reference>
<gene>
    <name evidence="2" type="ORF">HINF_LOCUS45195</name>
    <name evidence="1" type="ORF">HINF_LOCUS56519</name>
</gene>
<evidence type="ECO:0000313" key="3">
    <source>
        <dbReference type="Proteomes" id="UP001642409"/>
    </source>
</evidence>
<accession>A0AA86UUY0</accession>
<sequence>MIKQLNFVQIQNCFRISSAYDMFCVVYSGKLFIFDINRVVIAEYSDKQFHQALLFNSSLYLLTDSSIFTFSNMFMRIIQNDLIDTKSKVFSVNNNLYLHAQNSIYIIKNASLTKIQEFHGFIFNCNNSFVNVNERLFKLFQEGNKLILGPEITKLNAISYKMNNFIVSHDLNCQNATVFDMQTEALYLTQNALFDKYHIIDNCELSFQLQPTNQLLNSIKFKGRENYKIKIDTVTNELIIKYHSTQFEFKMKQTKQRLEKINAQTKTQIQHVTGIMHKEITASDKISALYQNLFKHDVSQ</sequence>
<reference evidence="2 3" key="2">
    <citation type="submission" date="2024-07" db="EMBL/GenBank/DDBJ databases">
        <authorList>
            <person name="Akdeniz Z."/>
        </authorList>
    </citation>
    <scope>NUCLEOTIDE SEQUENCE [LARGE SCALE GENOMIC DNA]</scope>
</reference>
<evidence type="ECO:0000313" key="1">
    <source>
        <dbReference type="EMBL" id="CAI9968874.1"/>
    </source>
</evidence>
<dbReference type="EMBL" id="CAXDID020000195">
    <property type="protein sequence ID" value="CAL6053148.1"/>
    <property type="molecule type" value="Genomic_DNA"/>
</dbReference>